<feature type="region of interest" description="Disordered" evidence="1">
    <location>
        <begin position="46"/>
        <end position="103"/>
    </location>
</feature>
<dbReference type="AlphaFoldDB" id="A0A3N2PR74"/>
<proteinExistence type="predicted"/>
<feature type="compositionally biased region" description="Low complexity" evidence="1">
    <location>
        <begin position="70"/>
        <end position="82"/>
    </location>
</feature>
<name>A0A3N2PR74_SODAK</name>
<evidence type="ECO:0000313" key="3">
    <source>
        <dbReference type="Proteomes" id="UP000272025"/>
    </source>
</evidence>
<reference evidence="2 3" key="1">
    <citation type="journal article" date="2018" name="Mol. Ecol.">
        <title>The obligate alkalophilic soda-lake fungus Sodiomyces alkalinus has shifted to a protein diet.</title>
        <authorList>
            <person name="Grum-Grzhimaylo A.A."/>
            <person name="Falkoski D.L."/>
            <person name="van den Heuvel J."/>
            <person name="Valero-Jimenez C.A."/>
            <person name="Min B."/>
            <person name="Choi I.G."/>
            <person name="Lipzen A."/>
            <person name="Daum C.G."/>
            <person name="Aanen D.K."/>
            <person name="Tsang A."/>
            <person name="Henrissat B."/>
            <person name="Bilanenko E.N."/>
            <person name="de Vries R.P."/>
            <person name="van Kan J.A.L."/>
            <person name="Grigoriev I.V."/>
            <person name="Debets A.J.M."/>
        </authorList>
    </citation>
    <scope>NUCLEOTIDE SEQUENCE [LARGE SCALE GENOMIC DNA]</scope>
    <source>
        <strain evidence="2 3">F11</strain>
    </source>
</reference>
<accession>A0A3N2PR74</accession>
<gene>
    <name evidence="2" type="ORF">SODALDRAFT_361863</name>
</gene>
<evidence type="ECO:0000256" key="1">
    <source>
        <dbReference type="SAM" id="MobiDB-lite"/>
    </source>
</evidence>
<protein>
    <submittedName>
        <fullName evidence="2">Uncharacterized protein</fullName>
    </submittedName>
</protein>
<dbReference type="RefSeq" id="XP_028464817.1">
    <property type="nucleotide sequence ID" value="XM_028614416.1"/>
</dbReference>
<evidence type="ECO:0000313" key="2">
    <source>
        <dbReference type="EMBL" id="ROT37011.1"/>
    </source>
</evidence>
<keyword evidence="3" id="KW-1185">Reference proteome</keyword>
<dbReference type="EMBL" id="ML119058">
    <property type="protein sequence ID" value="ROT37011.1"/>
    <property type="molecule type" value="Genomic_DNA"/>
</dbReference>
<dbReference type="Proteomes" id="UP000272025">
    <property type="component" value="Unassembled WGS sequence"/>
</dbReference>
<organism evidence="2 3">
    <name type="scientific">Sodiomyces alkalinus (strain CBS 110278 / VKM F-3762 / F11)</name>
    <name type="common">Alkaliphilic filamentous fungus</name>
    <dbReference type="NCBI Taxonomy" id="1314773"/>
    <lineage>
        <taxon>Eukaryota</taxon>
        <taxon>Fungi</taxon>
        <taxon>Dikarya</taxon>
        <taxon>Ascomycota</taxon>
        <taxon>Pezizomycotina</taxon>
        <taxon>Sordariomycetes</taxon>
        <taxon>Hypocreomycetidae</taxon>
        <taxon>Glomerellales</taxon>
        <taxon>Plectosphaerellaceae</taxon>
        <taxon>Sodiomyces</taxon>
    </lineage>
</organism>
<dbReference type="GeneID" id="39582894"/>
<sequence length="193" mass="21221">MDCGNFSWFPSWTYPGCLPVTVGDTVQMLRHREWLDKSHLLSWKKRGPNPRSFPTTNIRIPSLPPPLLPSSPSSPSSSSCPPFFTASRRNPLHPVRDESGRKISPPSLHSWLPCGECLKLSSLISSRLQTPRLLVEIGAAPTILLPSDLLAHFCRELQVIGSRRSVEDRLVVNGQVSVAFSSGSFSPGHTLSS</sequence>